<feature type="compositionally biased region" description="Basic residues" evidence="2">
    <location>
        <begin position="1"/>
        <end position="12"/>
    </location>
</feature>
<organism evidence="4 5">
    <name type="scientific">Nakamurella aerolata</name>
    <dbReference type="NCBI Taxonomy" id="1656892"/>
    <lineage>
        <taxon>Bacteria</taxon>
        <taxon>Bacillati</taxon>
        <taxon>Actinomycetota</taxon>
        <taxon>Actinomycetes</taxon>
        <taxon>Nakamurellales</taxon>
        <taxon>Nakamurellaceae</taxon>
        <taxon>Nakamurella</taxon>
    </lineage>
</organism>
<feature type="region of interest" description="Disordered" evidence="2">
    <location>
        <begin position="168"/>
        <end position="190"/>
    </location>
</feature>
<name>A0A849A599_9ACTN</name>
<dbReference type="PANTHER" id="PTHR46797">
    <property type="entry name" value="HTH-TYPE TRANSCRIPTIONAL REGULATOR"/>
    <property type="match status" value="1"/>
</dbReference>
<dbReference type="InterPro" id="IPR001387">
    <property type="entry name" value="Cro/C1-type_HTH"/>
</dbReference>
<feature type="domain" description="HTH cro/C1-type" evidence="3">
    <location>
        <begin position="86"/>
        <end position="140"/>
    </location>
</feature>
<evidence type="ECO:0000256" key="1">
    <source>
        <dbReference type="ARBA" id="ARBA00023125"/>
    </source>
</evidence>
<evidence type="ECO:0000259" key="3">
    <source>
        <dbReference type="PROSITE" id="PS50943"/>
    </source>
</evidence>
<dbReference type="AlphaFoldDB" id="A0A849A599"/>
<feature type="region of interest" description="Disordered" evidence="2">
    <location>
        <begin position="1"/>
        <end position="74"/>
    </location>
</feature>
<keyword evidence="5" id="KW-1185">Reference proteome</keyword>
<protein>
    <submittedName>
        <fullName evidence="4">Helix-turn-helix transcriptional regulator</fullName>
    </submittedName>
</protein>
<dbReference type="SUPFAM" id="SSF47413">
    <property type="entry name" value="lambda repressor-like DNA-binding domains"/>
    <property type="match status" value="1"/>
</dbReference>
<dbReference type="InterPro" id="IPR010982">
    <property type="entry name" value="Lambda_DNA-bd_dom_sf"/>
</dbReference>
<accession>A0A849A599</accession>
<dbReference type="Pfam" id="PF01381">
    <property type="entry name" value="HTH_3"/>
    <property type="match status" value="1"/>
</dbReference>
<dbReference type="CDD" id="cd00093">
    <property type="entry name" value="HTH_XRE"/>
    <property type="match status" value="1"/>
</dbReference>
<dbReference type="GO" id="GO:0003700">
    <property type="term" value="F:DNA-binding transcription factor activity"/>
    <property type="evidence" value="ECO:0007669"/>
    <property type="project" value="TreeGrafter"/>
</dbReference>
<dbReference type="PROSITE" id="PS50943">
    <property type="entry name" value="HTH_CROC1"/>
    <property type="match status" value="1"/>
</dbReference>
<dbReference type="GO" id="GO:0003677">
    <property type="term" value="F:DNA binding"/>
    <property type="evidence" value="ECO:0007669"/>
    <property type="project" value="UniProtKB-KW"/>
</dbReference>
<dbReference type="Gene3D" id="1.10.260.40">
    <property type="entry name" value="lambda repressor-like DNA-binding domains"/>
    <property type="match status" value="1"/>
</dbReference>
<dbReference type="InterPro" id="IPR050807">
    <property type="entry name" value="TransReg_Diox_bact_type"/>
</dbReference>
<dbReference type="Proteomes" id="UP000562984">
    <property type="component" value="Unassembled WGS sequence"/>
</dbReference>
<feature type="compositionally biased region" description="Low complexity" evidence="2">
    <location>
        <begin position="44"/>
        <end position="61"/>
    </location>
</feature>
<feature type="compositionally biased region" description="Low complexity" evidence="2">
    <location>
        <begin position="13"/>
        <end position="26"/>
    </location>
</feature>
<evidence type="ECO:0000256" key="2">
    <source>
        <dbReference type="SAM" id="MobiDB-lite"/>
    </source>
</evidence>
<keyword evidence="1" id="KW-0238">DNA-binding</keyword>
<feature type="compositionally biased region" description="Pro residues" evidence="2">
    <location>
        <begin position="27"/>
        <end position="43"/>
    </location>
</feature>
<dbReference type="GO" id="GO:0005829">
    <property type="term" value="C:cytosol"/>
    <property type="evidence" value="ECO:0007669"/>
    <property type="project" value="TreeGrafter"/>
</dbReference>
<sequence>MGSPLAHRHRYRQPTAATPAAARAATQPPPTLSPPPTQSPQPAPSTESPQSTQPPQSIQSPRSGGTRRRPAAAVEPLWRNVSGQVLRRRRRAMRRTLQRVADTAGISPQYLSEVERGRKEPSSEMLASICGALDWTLGELLAAGQRQLTVGQAAEFTVIRLGQPLASGPWRPAHPNSARSNRGGITLLAA</sequence>
<evidence type="ECO:0000313" key="5">
    <source>
        <dbReference type="Proteomes" id="UP000562984"/>
    </source>
</evidence>
<dbReference type="PANTHER" id="PTHR46797:SF1">
    <property type="entry name" value="METHYLPHOSPHONATE SYNTHASE"/>
    <property type="match status" value="1"/>
</dbReference>
<dbReference type="EMBL" id="JABEND010000003">
    <property type="protein sequence ID" value="NNG35739.1"/>
    <property type="molecule type" value="Genomic_DNA"/>
</dbReference>
<gene>
    <name evidence="4" type="ORF">HKD39_08445</name>
</gene>
<proteinExistence type="predicted"/>
<reference evidence="4 5" key="1">
    <citation type="submission" date="2020-05" db="EMBL/GenBank/DDBJ databases">
        <title>Nakamurella sp. DB0629 isolated from air conditioner.</title>
        <authorList>
            <person name="Kim D.H."/>
            <person name="Kim D.-U."/>
        </authorList>
    </citation>
    <scope>NUCLEOTIDE SEQUENCE [LARGE SCALE GENOMIC DNA]</scope>
    <source>
        <strain evidence="4 5">DB0629</strain>
    </source>
</reference>
<evidence type="ECO:0000313" key="4">
    <source>
        <dbReference type="EMBL" id="NNG35739.1"/>
    </source>
</evidence>
<comment type="caution">
    <text evidence="4">The sequence shown here is derived from an EMBL/GenBank/DDBJ whole genome shotgun (WGS) entry which is preliminary data.</text>
</comment>
<dbReference type="SMART" id="SM00530">
    <property type="entry name" value="HTH_XRE"/>
    <property type="match status" value="1"/>
</dbReference>